<evidence type="ECO:0000313" key="2">
    <source>
        <dbReference type="EMBL" id="KAF9047000.1"/>
    </source>
</evidence>
<comment type="caution">
    <text evidence="2">The sequence shown here is derived from an EMBL/GenBank/DDBJ whole genome shotgun (WGS) entry which is preliminary data.</text>
</comment>
<evidence type="ECO:0000313" key="3">
    <source>
        <dbReference type="Proteomes" id="UP000772434"/>
    </source>
</evidence>
<proteinExistence type="predicted"/>
<keyword evidence="3" id="KW-1185">Reference proteome</keyword>
<sequence>MYRQAPTAFSPNKNSEYQANHLKAALHPPLTPPPNSILQLHPHADSLSRLQTYWLTDPLTCRLGDPHPADSLASKLIDQQTHQPADLLTNGLVNPSQTCSAVDPQTRRPFAADSFAWPADRRPIRSQTADPFARRRQTADPFAHRPQTADCRPVLSQDPFIRRLQTTGLFSRRPQTADPFARRQEKLFARRPVRSQTRSLADPFARRPVRSQTRSLADPFARRPVHLQTRSLADLFTCRPVHLQISDLFCCRPADTQIHRPFAADLQTHRQQALSSWDLNRPSLDMAKIAWLGAAATFLEVLRNW</sequence>
<accession>A0A9P5TWC0</accession>
<dbReference type="EMBL" id="JADNRY010000499">
    <property type="protein sequence ID" value="KAF9047000.1"/>
    <property type="molecule type" value="Genomic_DNA"/>
</dbReference>
<name>A0A9P5TWC0_9AGAR</name>
<feature type="region of interest" description="Disordered" evidence="1">
    <location>
        <begin position="129"/>
        <end position="149"/>
    </location>
</feature>
<dbReference type="Proteomes" id="UP000772434">
    <property type="component" value="Unassembled WGS sequence"/>
</dbReference>
<protein>
    <submittedName>
        <fullName evidence="2">Uncharacterized protein</fullName>
    </submittedName>
</protein>
<dbReference type="AlphaFoldDB" id="A0A9P5TWC0"/>
<reference evidence="2" key="1">
    <citation type="submission" date="2020-11" db="EMBL/GenBank/DDBJ databases">
        <authorList>
            <consortium name="DOE Joint Genome Institute"/>
            <person name="Ahrendt S."/>
            <person name="Riley R."/>
            <person name="Andreopoulos W."/>
            <person name="Labutti K."/>
            <person name="Pangilinan J."/>
            <person name="Ruiz-Duenas F.J."/>
            <person name="Barrasa J.M."/>
            <person name="Sanchez-Garcia M."/>
            <person name="Camarero S."/>
            <person name="Miyauchi S."/>
            <person name="Serrano A."/>
            <person name="Linde D."/>
            <person name="Babiker R."/>
            <person name="Drula E."/>
            <person name="Ayuso-Fernandez I."/>
            <person name="Pacheco R."/>
            <person name="Padilla G."/>
            <person name="Ferreira P."/>
            <person name="Barriuso J."/>
            <person name="Kellner H."/>
            <person name="Castanera R."/>
            <person name="Alfaro M."/>
            <person name="Ramirez L."/>
            <person name="Pisabarro A.G."/>
            <person name="Kuo A."/>
            <person name="Tritt A."/>
            <person name="Lipzen A."/>
            <person name="He G."/>
            <person name="Yan M."/>
            <person name="Ng V."/>
            <person name="Cullen D."/>
            <person name="Martin F."/>
            <person name="Rosso M.-N."/>
            <person name="Henrissat B."/>
            <person name="Hibbett D."/>
            <person name="Martinez A.T."/>
            <person name="Grigoriev I.V."/>
        </authorList>
    </citation>
    <scope>NUCLEOTIDE SEQUENCE</scope>
    <source>
        <strain evidence="2">AH 40177</strain>
    </source>
</reference>
<organism evidence="2 3">
    <name type="scientific">Rhodocollybia butyracea</name>
    <dbReference type="NCBI Taxonomy" id="206335"/>
    <lineage>
        <taxon>Eukaryota</taxon>
        <taxon>Fungi</taxon>
        <taxon>Dikarya</taxon>
        <taxon>Basidiomycota</taxon>
        <taxon>Agaricomycotina</taxon>
        <taxon>Agaricomycetes</taxon>
        <taxon>Agaricomycetidae</taxon>
        <taxon>Agaricales</taxon>
        <taxon>Marasmiineae</taxon>
        <taxon>Omphalotaceae</taxon>
        <taxon>Rhodocollybia</taxon>
    </lineage>
</organism>
<evidence type="ECO:0000256" key="1">
    <source>
        <dbReference type="SAM" id="MobiDB-lite"/>
    </source>
</evidence>
<gene>
    <name evidence="2" type="ORF">BDP27DRAFT_1434458</name>
</gene>